<organism evidence="8 9">
    <name type="scientific">Nocardia aurea</name>
    <dbReference type="NCBI Taxonomy" id="2144174"/>
    <lineage>
        <taxon>Bacteria</taxon>
        <taxon>Bacillati</taxon>
        <taxon>Actinomycetota</taxon>
        <taxon>Actinomycetes</taxon>
        <taxon>Mycobacteriales</taxon>
        <taxon>Nocardiaceae</taxon>
        <taxon>Nocardia</taxon>
    </lineage>
</organism>
<feature type="domain" description="DUF3817" evidence="7">
    <location>
        <begin position="11"/>
        <end position="99"/>
    </location>
</feature>
<reference evidence="8 9" key="1">
    <citation type="submission" date="2024-06" db="EMBL/GenBank/DDBJ databases">
        <title>The Natural Products Discovery Center: Release of the First 8490 Sequenced Strains for Exploring Actinobacteria Biosynthetic Diversity.</title>
        <authorList>
            <person name="Kalkreuter E."/>
            <person name="Kautsar S.A."/>
            <person name="Yang D."/>
            <person name="Bader C.D."/>
            <person name="Teijaro C.N."/>
            <person name="Fluegel L."/>
            <person name="Davis C.M."/>
            <person name="Simpson J.R."/>
            <person name="Lauterbach L."/>
            <person name="Steele A.D."/>
            <person name="Gui C."/>
            <person name="Meng S."/>
            <person name="Li G."/>
            <person name="Viehrig K."/>
            <person name="Ye F."/>
            <person name="Su P."/>
            <person name="Kiefer A.F."/>
            <person name="Nichols A."/>
            <person name="Cepeda A.J."/>
            <person name="Yan W."/>
            <person name="Fan B."/>
            <person name="Jiang Y."/>
            <person name="Adhikari A."/>
            <person name="Zheng C.-J."/>
            <person name="Schuster L."/>
            <person name="Cowan T.M."/>
            <person name="Smanski M.J."/>
            <person name="Chevrette M.G."/>
            <person name="De Carvalho L.P.S."/>
            <person name="Shen B."/>
        </authorList>
    </citation>
    <scope>NUCLEOTIDE SEQUENCE [LARGE SCALE GENOMIC DNA]</scope>
    <source>
        <strain evidence="8 9">NPDC050403</strain>
    </source>
</reference>
<comment type="caution">
    <text evidence="8">The sequence shown here is derived from an EMBL/GenBank/DDBJ whole genome shotgun (WGS) entry which is preliminary data.</text>
</comment>
<dbReference type="Proteomes" id="UP001551695">
    <property type="component" value="Unassembled WGS sequence"/>
</dbReference>
<feature type="transmembrane region" description="Helical" evidence="6">
    <location>
        <begin position="74"/>
        <end position="97"/>
    </location>
</feature>
<dbReference type="EMBL" id="JBFAKC010000027">
    <property type="protein sequence ID" value="MEV0712814.1"/>
    <property type="molecule type" value="Genomic_DNA"/>
</dbReference>
<evidence type="ECO:0000256" key="5">
    <source>
        <dbReference type="ARBA" id="ARBA00023136"/>
    </source>
</evidence>
<feature type="transmembrane region" description="Helical" evidence="6">
    <location>
        <begin position="12"/>
        <end position="35"/>
    </location>
</feature>
<name>A0ABV3G545_9NOCA</name>
<evidence type="ECO:0000313" key="8">
    <source>
        <dbReference type="EMBL" id="MEV0712814.1"/>
    </source>
</evidence>
<evidence type="ECO:0000256" key="3">
    <source>
        <dbReference type="ARBA" id="ARBA00022692"/>
    </source>
</evidence>
<keyword evidence="2" id="KW-1003">Cell membrane</keyword>
<evidence type="ECO:0000259" key="7">
    <source>
        <dbReference type="Pfam" id="PF12823"/>
    </source>
</evidence>
<keyword evidence="4 6" id="KW-1133">Transmembrane helix</keyword>
<gene>
    <name evidence="8" type="ORF">AB0I48_35195</name>
</gene>
<evidence type="ECO:0000256" key="4">
    <source>
        <dbReference type="ARBA" id="ARBA00022989"/>
    </source>
</evidence>
<dbReference type="NCBIfam" id="TIGR03954">
    <property type="entry name" value="integ_memb_HG"/>
    <property type="match status" value="1"/>
</dbReference>
<evidence type="ECO:0000256" key="2">
    <source>
        <dbReference type="ARBA" id="ARBA00022475"/>
    </source>
</evidence>
<evidence type="ECO:0000313" key="9">
    <source>
        <dbReference type="Proteomes" id="UP001551695"/>
    </source>
</evidence>
<comment type="subcellular location">
    <subcellularLocation>
        <location evidence="1">Cell membrane</location>
        <topology evidence="1">Multi-pass membrane protein</topology>
    </subcellularLocation>
</comment>
<evidence type="ECO:0000256" key="6">
    <source>
        <dbReference type="SAM" id="Phobius"/>
    </source>
</evidence>
<dbReference type="PANTHER" id="PTHR40077:SF1">
    <property type="entry name" value="MEMBRANE PROTEIN"/>
    <property type="match status" value="1"/>
</dbReference>
<keyword evidence="3 6" id="KW-0812">Transmembrane</keyword>
<feature type="transmembrane region" description="Helical" evidence="6">
    <location>
        <begin position="47"/>
        <end position="67"/>
    </location>
</feature>
<dbReference type="PANTHER" id="PTHR40077">
    <property type="entry name" value="MEMBRANE PROTEIN-RELATED"/>
    <property type="match status" value="1"/>
</dbReference>
<dbReference type="RefSeq" id="WP_109523523.1">
    <property type="nucleotide sequence ID" value="NZ_JBEXKW010000077.1"/>
</dbReference>
<keyword evidence="5 6" id="KW-0472">Membrane</keyword>
<keyword evidence="9" id="KW-1185">Reference proteome</keyword>
<proteinExistence type="predicted"/>
<accession>A0ABV3G545</accession>
<evidence type="ECO:0000256" key="1">
    <source>
        <dbReference type="ARBA" id="ARBA00004651"/>
    </source>
</evidence>
<sequence>MGYFDLRSVAGRFRFFAVLEALSWLGLLIGMAFKYIPEPGNEIGVKIFGPIHGAVFVLFLLSALLAARELRWNWLTTILALLSSIPPFFTVVFEVWAARTGRLGTLETVDSTGTAAAAGATS</sequence>
<dbReference type="Pfam" id="PF12823">
    <property type="entry name" value="DUF3817"/>
    <property type="match status" value="1"/>
</dbReference>
<protein>
    <submittedName>
        <fullName evidence="8">DUF3817 domain-containing protein</fullName>
    </submittedName>
</protein>
<dbReference type="InterPro" id="IPR023845">
    <property type="entry name" value="DUF3817_TM"/>
</dbReference>